<name>A0A8J8P522_HALGN</name>
<evidence type="ECO:0000313" key="2">
    <source>
        <dbReference type="Proteomes" id="UP000785679"/>
    </source>
</evidence>
<comment type="caution">
    <text evidence="1">The sequence shown here is derived from an EMBL/GenBank/DDBJ whole genome shotgun (WGS) entry which is preliminary data.</text>
</comment>
<dbReference type="Proteomes" id="UP000785679">
    <property type="component" value="Unassembled WGS sequence"/>
</dbReference>
<dbReference type="AlphaFoldDB" id="A0A8J8P522"/>
<gene>
    <name evidence="1" type="ORF">FGO68_gene2692</name>
</gene>
<dbReference type="EMBL" id="RRYP01000348">
    <property type="protein sequence ID" value="TNV87571.1"/>
    <property type="molecule type" value="Genomic_DNA"/>
</dbReference>
<accession>A0A8J8P522</accession>
<sequence>MKLTKFYKMPLTIKLVTTFSTLPQLWRNQRFFSCMTNISSTDSEGHLFEIQSKVRFNQSLWCNLMHHASL</sequence>
<proteinExistence type="predicted"/>
<organism evidence="1 2">
    <name type="scientific">Halteria grandinella</name>
    <dbReference type="NCBI Taxonomy" id="5974"/>
    <lineage>
        <taxon>Eukaryota</taxon>
        <taxon>Sar</taxon>
        <taxon>Alveolata</taxon>
        <taxon>Ciliophora</taxon>
        <taxon>Intramacronucleata</taxon>
        <taxon>Spirotrichea</taxon>
        <taxon>Stichotrichia</taxon>
        <taxon>Sporadotrichida</taxon>
        <taxon>Halteriidae</taxon>
        <taxon>Halteria</taxon>
    </lineage>
</organism>
<protein>
    <submittedName>
        <fullName evidence="1">Uncharacterized protein</fullName>
    </submittedName>
</protein>
<keyword evidence="2" id="KW-1185">Reference proteome</keyword>
<reference evidence="1" key="1">
    <citation type="submission" date="2019-06" db="EMBL/GenBank/DDBJ databases">
        <authorList>
            <person name="Zheng W."/>
        </authorList>
    </citation>
    <scope>NUCLEOTIDE SEQUENCE</scope>
    <source>
        <strain evidence="1">QDHG01</strain>
    </source>
</reference>
<evidence type="ECO:0000313" key="1">
    <source>
        <dbReference type="EMBL" id="TNV87571.1"/>
    </source>
</evidence>